<dbReference type="PATRIC" id="fig|1435058.3.peg.3179"/>
<feature type="domain" description="PAS" evidence="1">
    <location>
        <begin position="25"/>
        <end position="76"/>
    </location>
</feature>
<gene>
    <name evidence="2" type="ORF">X970_16290</name>
</gene>
<dbReference type="Gene3D" id="3.30.450.20">
    <property type="entry name" value="PAS domain"/>
    <property type="match status" value="1"/>
</dbReference>
<evidence type="ECO:0000313" key="2">
    <source>
        <dbReference type="EMBL" id="AHC88882.1"/>
    </source>
</evidence>
<dbReference type="Pfam" id="PF08447">
    <property type="entry name" value="PAS_3"/>
    <property type="match status" value="1"/>
</dbReference>
<dbReference type="NCBIfam" id="TIGR00229">
    <property type="entry name" value="sensory_box"/>
    <property type="match status" value="1"/>
</dbReference>
<accession>V9V2J0</accession>
<dbReference type="AlphaFoldDB" id="V9V2J0"/>
<dbReference type="PROSITE" id="PS50112">
    <property type="entry name" value="PAS"/>
    <property type="match status" value="1"/>
</dbReference>
<dbReference type="EMBL" id="CP006979">
    <property type="protein sequence ID" value="AHC88882.1"/>
    <property type="molecule type" value="Genomic_DNA"/>
</dbReference>
<name>V9V2J0_9PSED</name>
<dbReference type="InterPro" id="IPR035965">
    <property type="entry name" value="PAS-like_dom_sf"/>
</dbReference>
<dbReference type="KEGG" id="pmot:X970_16290"/>
<sequence length="106" mass="11944">MKNNLPVSGRAVEFSANANILSTTNPKGAITYVNPDFINISGFSEAELLGVNHNIVRHPDMPPEAFAHMWQTLKDGRSWMGLVKNRCKNGDHYWVSAYVTPMQRNR</sequence>
<dbReference type="Proteomes" id="UP000018660">
    <property type="component" value="Chromosome"/>
</dbReference>
<reference evidence="2 3" key="1">
    <citation type="submission" date="2013-12" db="EMBL/GenBank/DDBJ databases">
        <title>Complete Genomes of Pseudomonas monteilii SB3078 and SB3101, two Benzene, Toluene and Ethylbenzene Degrading Bacteria used for Bioaugmentation.</title>
        <authorList>
            <person name="Dueholm M.S."/>
            <person name="Albertsen M."/>
            <person name="D'Imperio S."/>
            <person name="Tale V.P."/>
            <person name="Lewis D."/>
            <person name="Nilsen P.H."/>
            <person name="Nielsen J.L."/>
        </authorList>
    </citation>
    <scope>NUCLEOTIDE SEQUENCE [LARGE SCALE GENOMIC DNA]</scope>
    <source>
        <strain evidence="2 3">SB3101</strain>
    </source>
</reference>
<dbReference type="CDD" id="cd00130">
    <property type="entry name" value="PAS"/>
    <property type="match status" value="1"/>
</dbReference>
<organism evidence="2 3">
    <name type="scientific">Pseudomonas monteilii SB3101</name>
    <dbReference type="NCBI Taxonomy" id="1435058"/>
    <lineage>
        <taxon>Bacteria</taxon>
        <taxon>Pseudomonadati</taxon>
        <taxon>Pseudomonadota</taxon>
        <taxon>Gammaproteobacteria</taxon>
        <taxon>Pseudomonadales</taxon>
        <taxon>Pseudomonadaceae</taxon>
        <taxon>Pseudomonas</taxon>
    </lineage>
</organism>
<dbReference type="InterPro" id="IPR000014">
    <property type="entry name" value="PAS"/>
</dbReference>
<protein>
    <submittedName>
        <fullName evidence="2">Chemotaxis protein</fullName>
    </submittedName>
</protein>
<proteinExistence type="predicted"/>
<evidence type="ECO:0000259" key="1">
    <source>
        <dbReference type="PROSITE" id="PS50112"/>
    </source>
</evidence>
<dbReference type="SUPFAM" id="SSF55785">
    <property type="entry name" value="PYP-like sensor domain (PAS domain)"/>
    <property type="match status" value="1"/>
</dbReference>
<evidence type="ECO:0000313" key="3">
    <source>
        <dbReference type="Proteomes" id="UP000018660"/>
    </source>
</evidence>
<dbReference type="InterPro" id="IPR013655">
    <property type="entry name" value="PAS_fold_3"/>
</dbReference>
<dbReference type="HOGENOM" id="CLU_097884_2_1_6"/>